<dbReference type="AlphaFoldDB" id="A0A1Y4L4I0"/>
<proteinExistence type="predicted"/>
<comment type="caution">
    <text evidence="1">The sequence shown here is derived from an EMBL/GenBank/DDBJ whole genome shotgun (WGS) entry which is preliminary data.</text>
</comment>
<gene>
    <name evidence="1" type="ORF">B5F17_13785</name>
</gene>
<organism evidence="1 2">
    <name type="scientific">Butyricicoccus pullicaecorum</name>
    <dbReference type="NCBI Taxonomy" id="501571"/>
    <lineage>
        <taxon>Bacteria</taxon>
        <taxon>Bacillati</taxon>
        <taxon>Bacillota</taxon>
        <taxon>Clostridia</taxon>
        <taxon>Eubacteriales</taxon>
        <taxon>Butyricicoccaceae</taxon>
        <taxon>Butyricicoccus</taxon>
    </lineage>
</organism>
<evidence type="ECO:0000313" key="1">
    <source>
        <dbReference type="EMBL" id="OUP50760.1"/>
    </source>
</evidence>
<dbReference type="EMBL" id="NFKK01000027">
    <property type="protein sequence ID" value="OUP50760.1"/>
    <property type="molecule type" value="Genomic_DNA"/>
</dbReference>
<evidence type="ECO:0000313" key="2">
    <source>
        <dbReference type="Proteomes" id="UP000195897"/>
    </source>
</evidence>
<accession>A0A1Y4L4I0</accession>
<name>A0A1Y4L4I0_9FIRM</name>
<dbReference type="RefSeq" id="WP_087374745.1">
    <property type="nucleotide sequence ID" value="NZ_NFKK01000027.1"/>
</dbReference>
<sequence>MNLTKRDVLELRRRLTKNGCSFSRMAGCYVGGNRTIITKFAQPFLDLEDDAFYKYLEIAKKVLSGTPGGNLLELSMAENENTAEIRQFLIALKESKLKNGGMLDRFYELVIEHYNYAGNYLILLFHDVYDVPSRAEDHAKLDESEEVYEYLLCALCPVELSKPGLSYHEDDNSFGPLVRDWVVGLPEIGFVYPAFSNRSADLSSVMYFVKPGKDSQHDLMRHVLGCAVQRTASEEKNAFQNLVTEAFGTEKEQAENAFLQIQKNLNELVATRDEDGLPPIELTAEAVSDVMVDVAMPQEAKEQIVRDYQSTFADALPCAQNLIDNKLVQAGLQREATLALTSKIESLEQQLAEKNEQTADSDLPWDETSPAIVLQVSADKAEHIEAQVIDGRRCLVIPLDEGDSARINGVAAPL</sequence>
<protein>
    <recommendedName>
        <fullName evidence="3">DUF4317 domain-containing protein</fullName>
    </recommendedName>
</protein>
<evidence type="ECO:0008006" key="3">
    <source>
        <dbReference type="Google" id="ProtNLM"/>
    </source>
</evidence>
<reference evidence="2" key="1">
    <citation type="submission" date="2017-04" db="EMBL/GenBank/DDBJ databases">
        <title>Function of individual gut microbiota members based on whole genome sequencing of pure cultures obtained from chicken caecum.</title>
        <authorList>
            <person name="Medvecky M."/>
            <person name="Cejkova D."/>
            <person name="Polansky O."/>
            <person name="Karasova D."/>
            <person name="Kubasova T."/>
            <person name="Cizek A."/>
            <person name="Rychlik I."/>
        </authorList>
    </citation>
    <scope>NUCLEOTIDE SEQUENCE [LARGE SCALE GENOMIC DNA]</scope>
    <source>
        <strain evidence="2">An180</strain>
    </source>
</reference>
<dbReference type="InterPro" id="IPR025466">
    <property type="entry name" value="DUF4317"/>
</dbReference>
<dbReference type="Proteomes" id="UP000195897">
    <property type="component" value="Unassembled WGS sequence"/>
</dbReference>
<dbReference type="Pfam" id="PF14199">
    <property type="entry name" value="DUF4317"/>
    <property type="match status" value="1"/>
</dbReference>